<dbReference type="Pfam" id="PF22486">
    <property type="entry name" value="MATH_2"/>
    <property type="match status" value="1"/>
</dbReference>
<dbReference type="InterPro" id="IPR050804">
    <property type="entry name" value="MCC"/>
</dbReference>
<dbReference type="Proteomes" id="UP000694251">
    <property type="component" value="Chromosome 3"/>
</dbReference>
<feature type="domain" description="MATH" evidence="1">
    <location>
        <begin position="6"/>
        <end position="131"/>
    </location>
</feature>
<dbReference type="SMART" id="SM00061">
    <property type="entry name" value="MATH"/>
    <property type="match status" value="1"/>
</dbReference>
<evidence type="ECO:0000259" key="1">
    <source>
        <dbReference type="PROSITE" id="PS50144"/>
    </source>
</evidence>
<dbReference type="PANTHER" id="PTHR46236">
    <property type="entry name" value="TRAF-LIKE SUPERFAMILY PROTEIN"/>
    <property type="match status" value="1"/>
</dbReference>
<protein>
    <submittedName>
        <fullName evidence="2">MATH/TRAF domain</fullName>
    </submittedName>
</protein>
<dbReference type="PANTHER" id="PTHR46236:SF33">
    <property type="entry name" value="MEPRIN AND TRAF-LIKE DOMAIN-CONTAINING PROTEIN-RELATED"/>
    <property type="match status" value="1"/>
</dbReference>
<organism evidence="2 3">
    <name type="scientific">Arabidopsis suecica</name>
    <name type="common">Swedish thale-cress</name>
    <name type="synonym">Cardaminopsis suecica</name>
    <dbReference type="NCBI Taxonomy" id="45249"/>
    <lineage>
        <taxon>Eukaryota</taxon>
        <taxon>Viridiplantae</taxon>
        <taxon>Streptophyta</taxon>
        <taxon>Embryophyta</taxon>
        <taxon>Tracheophyta</taxon>
        <taxon>Spermatophyta</taxon>
        <taxon>Magnoliopsida</taxon>
        <taxon>eudicotyledons</taxon>
        <taxon>Gunneridae</taxon>
        <taxon>Pentapetalae</taxon>
        <taxon>rosids</taxon>
        <taxon>malvids</taxon>
        <taxon>Brassicales</taxon>
        <taxon>Brassicaceae</taxon>
        <taxon>Camelineae</taxon>
        <taxon>Arabidopsis</taxon>
    </lineage>
</organism>
<proteinExistence type="predicted"/>
<evidence type="ECO:0000313" key="2">
    <source>
        <dbReference type="EMBL" id="KAG7634873.1"/>
    </source>
</evidence>
<dbReference type="InterPro" id="IPR002083">
    <property type="entry name" value="MATH/TRAF_dom"/>
</dbReference>
<name>A0A8T2FKY5_ARASU</name>
<dbReference type="OrthoDB" id="289038at2759"/>
<dbReference type="CDD" id="cd00121">
    <property type="entry name" value="MATH"/>
    <property type="match status" value="1"/>
</dbReference>
<sequence>MAKAVDKKFCWEIKNFSSINSERCHSVPVVIGDCKWRLVAFPKGYKADYLSLYLEVADLKSLPSGWRRYVKFRASIVNQLSQELSVQQETQRWFDQNAPGWGFENMLLLTELNAKDGGFLVNGQVMIVAEVEFLEVIGTLDESEEIIKSSDLINKTQEVAQQVKEIIQPNDLINKTQEVAQQVKESIDVNGFQVLPSQVESVRRIFKKHPDIAVGFQVKNQHLRKTFMSFLVNVIETMCQSLQELSNEDLVEVDIALTYLKDAGFKVDWLEKKLDHVKEKKEKEQSGLVILQGIEQQLHELMHKCEKKKSEVLSVGAPLKFDDVV</sequence>
<reference evidence="2 3" key="1">
    <citation type="submission" date="2020-12" db="EMBL/GenBank/DDBJ databases">
        <title>Concerted genomic and epigenomic changes stabilize Arabidopsis allopolyploids.</title>
        <authorList>
            <person name="Chen Z."/>
        </authorList>
    </citation>
    <scope>NUCLEOTIDE SEQUENCE [LARGE SCALE GENOMIC DNA]</scope>
    <source>
        <strain evidence="2">As9502</strain>
        <tissue evidence="2">Leaf</tissue>
    </source>
</reference>
<keyword evidence="3" id="KW-1185">Reference proteome</keyword>
<dbReference type="AlphaFoldDB" id="A0A8T2FKY5"/>
<dbReference type="EMBL" id="JAEFBJ010000003">
    <property type="protein sequence ID" value="KAG7634873.1"/>
    <property type="molecule type" value="Genomic_DNA"/>
</dbReference>
<comment type="caution">
    <text evidence="2">The sequence shown here is derived from an EMBL/GenBank/DDBJ whole genome shotgun (WGS) entry which is preliminary data.</text>
</comment>
<evidence type="ECO:0000313" key="3">
    <source>
        <dbReference type="Proteomes" id="UP000694251"/>
    </source>
</evidence>
<accession>A0A8T2FKY5</accession>
<gene>
    <name evidence="2" type="ORF">ISN44_As03g050170</name>
</gene>
<dbReference type="PROSITE" id="PS50144">
    <property type="entry name" value="MATH"/>
    <property type="match status" value="1"/>
</dbReference>